<reference evidence="3" key="1">
    <citation type="journal article" date="2013" name="Nature">
        <title>Draft genome of the wheat A-genome progenitor Triticum urartu.</title>
        <authorList>
            <person name="Ling H.Q."/>
            <person name="Zhao S."/>
            <person name="Liu D."/>
            <person name="Wang J."/>
            <person name="Sun H."/>
            <person name="Zhang C."/>
            <person name="Fan H."/>
            <person name="Li D."/>
            <person name="Dong L."/>
            <person name="Tao Y."/>
            <person name="Gao C."/>
            <person name="Wu H."/>
            <person name="Li Y."/>
            <person name="Cui Y."/>
            <person name="Guo X."/>
            <person name="Zheng S."/>
            <person name="Wang B."/>
            <person name="Yu K."/>
            <person name="Liang Q."/>
            <person name="Yang W."/>
            <person name="Lou X."/>
            <person name="Chen J."/>
            <person name="Feng M."/>
            <person name="Jian J."/>
            <person name="Zhang X."/>
            <person name="Luo G."/>
            <person name="Jiang Y."/>
            <person name="Liu J."/>
            <person name="Wang Z."/>
            <person name="Sha Y."/>
            <person name="Zhang B."/>
            <person name="Wu H."/>
            <person name="Tang D."/>
            <person name="Shen Q."/>
            <person name="Xue P."/>
            <person name="Zou S."/>
            <person name="Wang X."/>
            <person name="Liu X."/>
            <person name="Wang F."/>
            <person name="Yang Y."/>
            <person name="An X."/>
            <person name="Dong Z."/>
            <person name="Zhang K."/>
            <person name="Zhang X."/>
            <person name="Luo M.C."/>
            <person name="Dvorak J."/>
            <person name="Tong Y."/>
            <person name="Wang J."/>
            <person name="Yang H."/>
            <person name="Li Z."/>
            <person name="Wang D."/>
            <person name="Zhang A."/>
            <person name="Wang J."/>
        </authorList>
    </citation>
    <scope>NUCLEOTIDE SEQUENCE</scope>
</reference>
<dbReference type="PANTHER" id="PTHR33065">
    <property type="entry name" value="OS07G0486400 PROTEIN"/>
    <property type="match status" value="1"/>
</dbReference>
<feature type="compositionally biased region" description="Basic and acidic residues" evidence="1">
    <location>
        <begin position="9"/>
        <end position="23"/>
    </location>
</feature>
<evidence type="ECO:0000313" key="3">
    <source>
        <dbReference type="EMBL" id="EMS51223.1"/>
    </source>
</evidence>
<dbReference type="EMBL" id="KD222746">
    <property type="protein sequence ID" value="EMS51223.1"/>
    <property type="molecule type" value="Genomic_DNA"/>
</dbReference>
<protein>
    <recommendedName>
        <fullName evidence="2">DUF6598 domain-containing protein</fullName>
    </recommendedName>
</protein>
<proteinExistence type="predicted"/>
<feature type="region of interest" description="Disordered" evidence="1">
    <location>
        <begin position="1"/>
        <end position="31"/>
    </location>
</feature>
<dbReference type="eggNOG" id="ENOG502R45R">
    <property type="taxonomic scope" value="Eukaryota"/>
</dbReference>
<organism evidence="3">
    <name type="scientific">Triticum urartu</name>
    <name type="common">Red wild einkorn</name>
    <name type="synonym">Crithodium urartu</name>
    <dbReference type="NCBI Taxonomy" id="4572"/>
    <lineage>
        <taxon>Eukaryota</taxon>
        <taxon>Viridiplantae</taxon>
        <taxon>Streptophyta</taxon>
        <taxon>Embryophyta</taxon>
        <taxon>Tracheophyta</taxon>
        <taxon>Spermatophyta</taxon>
        <taxon>Magnoliopsida</taxon>
        <taxon>Liliopsida</taxon>
        <taxon>Poales</taxon>
        <taxon>Poaceae</taxon>
        <taxon>BOP clade</taxon>
        <taxon>Pooideae</taxon>
        <taxon>Triticodae</taxon>
        <taxon>Triticeae</taxon>
        <taxon>Triticinae</taxon>
        <taxon>Triticum</taxon>
    </lineage>
</organism>
<evidence type="ECO:0000259" key="2">
    <source>
        <dbReference type="Pfam" id="PF20241"/>
    </source>
</evidence>
<dbReference type="Pfam" id="PF20241">
    <property type="entry name" value="DUF6598"/>
    <property type="match status" value="1"/>
</dbReference>
<dbReference type="InterPro" id="IPR046533">
    <property type="entry name" value="DUF6598"/>
</dbReference>
<gene>
    <name evidence="3" type="ORF">TRIUR3_13147</name>
</gene>
<accession>M7YL41</accession>
<dbReference type="AlphaFoldDB" id="M7YL41"/>
<name>M7YL41_TRIUA</name>
<sequence length="472" mass="52292">MEMGLDTAATKRESEAEAEEPGRKKAAGATKTAKVVPWLMDSFDQLFDEARLKHAVARLNQANPGAPPVVPEELTEERRAALLQEDTEWRSSRKEEELAAARRYVAEQARAPPSPEEATDPSKDKWQLDYDLGREELEMKLAKREDFESFDFERNTRIPPMCFTDNPMPDDTNHRLTAQIFTVKVAGLDGDLQWPLDVFGMVAVRDKLDYSRNVIFNRTRDNCQTLTEQDPYLVLVGPTRVVLYSGYVYFDAMLNVKGRTEFEDTDLSLVFERFLCCEKLNLCVSFGECMLRSCVSSSLYTSKLSTLELTCGLVVSSVEATIAAQIVKGSWPEGSRGQLTACIGSVGDMNVMLLDSREEKAPVIVADGTIQLSRRVVSVERFGQLIVRGVVSRGGGDHDKVLAEGKASFAPLDAGRSRGTIDLGGMCKLEITVAWSRILKHPPVVGESGLFNPDDVAYVQNAGASAIYRITQ</sequence>
<dbReference type="OMA" id="EDTEWRN"/>
<feature type="domain" description="DUF6598" evidence="2">
    <location>
        <begin position="178"/>
        <end position="433"/>
    </location>
</feature>
<dbReference type="PANTHER" id="PTHR33065:SF138">
    <property type="entry name" value="OS09G0442000 PROTEIN"/>
    <property type="match status" value="1"/>
</dbReference>
<evidence type="ECO:0000256" key="1">
    <source>
        <dbReference type="SAM" id="MobiDB-lite"/>
    </source>
</evidence>